<evidence type="ECO:0000256" key="5">
    <source>
        <dbReference type="ARBA" id="ARBA00022519"/>
    </source>
</evidence>
<evidence type="ECO:0000256" key="7">
    <source>
        <dbReference type="ARBA" id="ARBA00022989"/>
    </source>
</evidence>
<comment type="caution">
    <text evidence="11">The sequence shown here is derived from an EMBL/GenBank/DDBJ whole genome shotgun (WGS) entry which is preliminary data.</text>
</comment>
<keyword evidence="6 9" id="KW-0812">Transmembrane</keyword>
<dbReference type="RefSeq" id="WP_386675707.1">
    <property type="nucleotide sequence ID" value="NZ_JBHLTG010000010.1"/>
</dbReference>
<name>A0ABV6RZ31_9GAMM</name>
<feature type="transmembrane region" description="Helical" evidence="9">
    <location>
        <begin position="128"/>
        <end position="152"/>
    </location>
</feature>
<reference evidence="11 12" key="1">
    <citation type="submission" date="2024-09" db="EMBL/GenBank/DDBJ databases">
        <authorList>
            <person name="Sun Q."/>
            <person name="Mori K."/>
        </authorList>
    </citation>
    <scope>NUCLEOTIDE SEQUENCE [LARGE SCALE GENOMIC DNA]</scope>
    <source>
        <strain evidence="11 12">KCTC 23076</strain>
    </source>
</reference>
<dbReference type="InterPro" id="IPR047817">
    <property type="entry name" value="ABC2_TM_bact-type"/>
</dbReference>
<keyword evidence="12" id="KW-1185">Reference proteome</keyword>
<feature type="transmembrane region" description="Helical" evidence="9">
    <location>
        <begin position="164"/>
        <end position="186"/>
    </location>
</feature>
<evidence type="ECO:0000256" key="2">
    <source>
        <dbReference type="ARBA" id="ARBA00007783"/>
    </source>
</evidence>
<evidence type="ECO:0000256" key="4">
    <source>
        <dbReference type="ARBA" id="ARBA00022475"/>
    </source>
</evidence>
<keyword evidence="5" id="KW-0997">Cell inner membrane</keyword>
<keyword evidence="3 9" id="KW-0813">Transport</keyword>
<dbReference type="InterPro" id="IPR013525">
    <property type="entry name" value="ABC2_TM"/>
</dbReference>
<dbReference type="PRINTS" id="PR00164">
    <property type="entry name" value="ABC2TRNSPORT"/>
</dbReference>
<organism evidence="11 12">
    <name type="scientific">Lysobacter korlensis</name>
    <dbReference type="NCBI Taxonomy" id="553636"/>
    <lineage>
        <taxon>Bacteria</taxon>
        <taxon>Pseudomonadati</taxon>
        <taxon>Pseudomonadota</taxon>
        <taxon>Gammaproteobacteria</taxon>
        <taxon>Lysobacterales</taxon>
        <taxon>Lysobacteraceae</taxon>
        <taxon>Lysobacter</taxon>
    </lineage>
</organism>
<gene>
    <name evidence="11" type="ORF">ACFFGH_29820</name>
</gene>
<comment type="similarity">
    <text evidence="2 9">Belongs to the ABC-2 integral membrane protein family.</text>
</comment>
<feature type="domain" description="ABC transmembrane type-2" evidence="10">
    <location>
        <begin position="55"/>
        <end position="278"/>
    </location>
</feature>
<evidence type="ECO:0000313" key="12">
    <source>
        <dbReference type="Proteomes" id="UP001589896"/>
    </source>
</evidence>
<comment type="subcellular location">
    <subcellularLocation>
        <location evidence="1 9">Cell inner membrane</location>
        <topology evidence="1 9">Multi-pass membrane protein</topology>
    </subcellularLocation>
</comment>
<evidence type="ECO:0000259" key="10">
    <source>
        <dbReference type="PROSITE" id="PS51012"/>
    </source>
</evidence>
<proteinExistence type="inferred from homology"/>
<evidence type="ECO:0000313" key="11">
    <source>
        <dbReference type="EMBL" id="MFC0682051.1"/>
    </source>
</evidence>
<keyword evidence="8 9" id="KW-0472">Membrane</keyword>
<keyword evidence="4 9" id="KW-1003">Cell membrane</keyword>
<dbReference type="Proteomes" id="UP001589896">
    <property type="component" value="Unassembled WGS sequence"/>
</dbReference>
<dbReference type="EMBL" id="JBHLTG010000010">
    <property type="protein sequence ID" value="MFC0682051.1"/>
    <property type="molecule type" value="Genomic_DNA"/>
</dbReference>
<feature type="transmembrane region" description="Helical" evidence="9">
    <location>
        <begin position="256"/>
        <end position="276"/>
    </location>
</feature>
<accession>A0ABV6RZ31</accession>
<dbReference type="PANTHER" id="PTHR30413">
    <property type="entry name" value="INNER MEMBRANE TRANSPORT PERMEASE"/>
    <property type="match status" value="1"/>
</dbReference>
<feature type="transmembrane region" description="Helical" evidence="9">
    <location>
        <begin position="198"/>
        <end position="221"/>
    </location>
</feature>
<evidence type="ECO:0000256" key="3">
    <source>
        <dbReference type="ARBA" id="ARBA00022448"/>
    </source>
</evidence>
<dbReference type="InterPro" id="IPR000412">
    <property type="entry name" value="ABC_2_transport"/>
</dbReference>
<keyword evidence="7 9" id="KW-1133">Transmembrane helix</keyword>
<evidence type="ECO:0000256" key="1">
    <source>
        <dbReference type="ARBA" id="ARBA00004429"/>
    </source>
</evidence>
<evidence type="ECO:0000256" key="8">
    <source>
        <dbReference type="ARBA" id="ARBA00023136"/>
    </source>
</evidence>
<evidence type="ECO:0000256" key="9">
    <source>
        <dbReference type="RuleBase" id="RU361157"/>
    </source>
</evidence>
<evidence type="ECO:0000256" key="6">
    <source>
        <dbReference type="ARBA" id="ARBA00022692"/>
    </source>
</evidence>
<dbReference type="Pfam" id="PF01061">
    <property type="entry name" value="ABC2_membrane"/>
    <property type="match status" value="1"/>
</dbReference>
<feature type="transmembrane region" description="Helical" evidence="9">
    <location>
        <begin position="88"/>
        <end position="107"/>
    </location>
</feature>
<protein>
    <recommendedName>
        <fullName evidence="9">Transport permease protein</fullName>
    </recommendedName>
</protein>
<sequence>MTDESVAAIARRFGLTRVGVRPPLGRYLAETWSRRAFAATLAKYRIQSENERNRLGIAWVVIKPMLNALVYGLVFGFILPPGSRPDNFVPFLLVGVFIFEYFASSFGSGAKSVTSNQRLVQSLSFPRILLPLAVLLEQAFRLLPILAVLAILLLVFNEPLTPEWLMVIPVLLLMTLFNAGVAMIAARLSVHIRDIQQVIPFVTRIIFYTSSIFFSIDLILAHRPDLLAIAHLNPVYEFIALSRDALITGSPAEPVLWLWASIWSVVVFLFGVLYFWQAEERYGRE</sequence>
<dbReference type="PANTHER" id="PTHR30413:SF8">
    <property type="entry name" value="TRANSPORT PERMEASE PROTEIN"/>
    <property type="match status" value="1"/>
</dbReference>
<feature type="transmembrane region" description="Helical" evidence="9">
    <location>
        <begin position="55"/>
        <end position="76"/>
    </location>
</feature>
<dbReference type="PROSITE" id="PS51012">
    <property type="entry name" value="ABC_TM2"/>
    <property type="match status" value="1"/>
</dbReference>